<sequence length="88" mass="10007">RYKLKSEDLELITILETTCADGTAPIKPCFVFQGKLFCAEWFNTEDDILFATSDLGWTNDEICLAWFNTNFVPQAKAHSDPNHPILLI</sequence>
<keyword evidence="3" id="KW-1185">Reference proteome</keyword>
<organism evidence="2 3">
    <name type="scientific">Armillaria solidipes</name>
    <dbReference type="NCBI Taxonomy" id="1076256"/>
    <lineage>
        <taxon>Eukaryota</taxon>
        <taxon>Fungi</taxon>
        <taxon>Dikarya</taxon>
        <taxon>Basidiomycota</taxon>
        <taxon>Agaricomycotina</taxon>
        <taxon>Agaricomycetes</taxon>
        <taxon>Agaricomycetidae</taxon>
        <taxon>Agaricales</taxon>
        <taxon>Marasmiineae</taxon>
        <taxon>Physalacriaceae</taxon>
        <taxon>Armillaria</taxon>
    </lineage>
</organism>
<dbReference type="AlphaFoldDB" id="A0A2H3BY72"/>
<reference evidence="3" key="1">
    <citation type="journal article" date="2017" name="Nat. Ecol. Evol.">
        <title>Genome expansion and lineage-specific genetic innovations in the forest pathogenic fungi Armillaria.</title>
        <authorList>
            <person name="Sipos G."/>
            <person name="Prasanna A.N."/>
            <person name="Walter M.C."/>
            <person name="O'Connor E."/>
            <person name="Balint B."/>
            <person name="Krizsan K."/>
            <person name="Kiss B."/>
            <person name="Hess J."/>
            <person name="Varga T."/>
            <person name="Slot J."/>
            <person name="Riley R."/>
            <person name="Boka B."/>
            <person name="Rigling D."/>
            <person name="Barry K."/>
            <person name="Lee J."/>
            <person name="Mihaltcheva S."/>
            <person name="LaButti K."/>
            <person name="Lipzen A."/>
            <person name="Waldron R."/>
            <person name="Moloney N.M."/>
            <person name="Sperisen C."/>
            <person name="Kredics L."/>
            <person name="Vagvoelgyi C."/>
            <person name="Patrignani A."/>
            <person name="Fitzpatrick D."/>
            <person name="Nagy I."/>
            <person name="Doyle S."/>
            <person name="Anderson J.B."/>
            <person name="Grigoriev I.V."/>
            <person name="Gueldener U."/>
            <person name="Muensterkoetter M."/>
            <person name="Nagy L.G."/>
        </authorList>
    </citation>
    <scope>NUCLEOTIDE SEQUENCE [LARGE SCALE GENOMIC DNA]</scope>
    <source>
        <strain evidence="3">28-4</strain>
    </source>
</reference>
<dbReference type="InterPro" id="IPR004875">
    <property type="entry name" value="DDE_SF_endonuclease_dom"/>
</dbReference>
<dbReference type="Pfam" id="PF03184">
    <property type="entry name" value="DDE_1"/>
    <property type="match status" value="1"/>
</dbReference>
<dbReference type="Proteomes" id="UP000218334">
    <property type="component" value="Unassembled WGS sequence"/>
</dbReference>
<feature type="domain" description="DDE-1" evidence="1">
    <location>
        <begin position="12"/>
        <end position="87"/>
    </location>
</feature>
<evidence type="ECO:0000313" key="3">
    <source>
        <dbReference type="Proteomes" id="UP000218334"/>
    </source>
</evidence>
<name>A0A2H3BY72_9AGAR</name>
<gene>
    <name evidence="2" type="ORF">ARMSODRAFT_864514</name>
</gene>
<dbReference type="EMBL" id="KZ293434">
    <property type="protein sequence ID" value="PBK67996.1"/>
    <property type="molecule type" value="Genomic_DNA"/>
</dbReference>
<dbReference type="STRING" id="1076256.A0A2H3BY72"/>
<dbReference type="GO" id="GO:0003676">
    <property type="term" value="F:nucleic acid binding"/>
    <property type="evidence" value="ECO:0007669"/>
    <property type="project" value="InterPro"/>
</dbReference>
<feature type="non-terminal residue" evidence="2">
    <location>
        <position position="88"/>
    </location>
</feature>
<feature type="non-terminal residue" evidence="2">
    <location>
        <position position="1"/>
    </location>
</feature>
<proteinExistence type="predicted"/>
<protein>
    <recommendedName>
        <fullName evidence="1">DDE-1 domain-containing protein</fullName>
    </recommendedName>
</protein>
<evidence type="ECO:0000259" key="1">
    <source>
        <dbReference type="Pfam" id="PF03184"/>
    </source>
</evidence>
<accession>A0A2H3BY72</accession>
<evidence type="ECO:0000313" key="2">
    <source>
        <dbReference type="EMBL" id="PBK67996.1"/>
    </source>
</evidence>